<sequence length="350" mass="39768">MMLVISLMFILPLLSSGPFWHRVVEREIQHCRTTWWANMFYFNNFIRKNSSCIPPLWYVAADMQLYLLSPILLVAFSRWPRVGWSLSIIGVVTSWFVIAVITIWKDFPPSNNFLSSDIDKIIDMEFHIHWKPYVHMGPYIVGLTTGYVLLNHQNIKLSPVAVVVGWIVTTLSTLAVVFGAYSWMNGIRPNVVVGILYAAVHRTVFALGLAWITFACFKGYGGPVNALLSWQPFIVLGRLTYMAYLVHSLVIFVVVGTTKERKFFSHFELVCSFLVYLVLSTAISLLLHLVFERPFIKLEQGLFPEPRSLAPAHNSSPVNQEEVEIGRVVSLVETARCPQTNENSIITSKL</sequence>
<dbReference type="GeneID" id="111089641"/>
<evidence type="ECO:0000259" key="3">
    <source>
        <dbReference type="Pfam" id="PF01757"/>
    </source>
</evidence>
<keyword evidence="1" id="KW-0812">Transmembrane</keyword>
<feature type="chain" id="PRO_5045472205" evidence="2">
    <location>
        <begin position="17"/>
        <end position="350"/>
    </location>
</feature>
<evidence type="ECO:0000313" key="5">
    <source>
        <dbReference type="RefSeq" id="XP_022258232.1"/>
    </source>
</evidence>
<dbReference type="PANTHER" id="PTHR11161:SF0">
    <property type="entry name" value="O-ACYLTRANSFERASE LIKE PROTEIN"/>
    <property type="match status" value="1"/>
</dbReference>
<feature type="transmembrane region" description="Helical" evidence="1">
    <location>
        <begin position="83"/>
        <end position="104"/>
    </location>
</feature>
<feature type="transmembrane region" description="Helical" evidence="1">
    <location>
        <begin position="267"/>
        <end position="291"/>
    </location>
</feature>
<name>A0ABM1TQS6_LIMPO</name>
<feature type="signal peptide" evidence="2">
    <location>
        <begin position="1"/>
        <end position="16"/>
    </location>
</feature>
<feature type="transmembrane region" description="Helical" evidence="1">
    <location>
        <begin position="56"/>
        <end position="76"/>
    </location>
</feature>
<dbReference type="InterPro" id="IPR002656">
    <property type="entry name" value="Acyl_transf_3_dom"/>
</dbReference>
<reference evidence="5" key="1">
    <citation type="submission" date="2025-08" db="UniProtKB">
        <authorList>
            <consortium name="RefSeq"/>
        </authorList>
    </citation>
    <scope>IDENTIFICATION</scope>
    <source>
        <tissue evidence="5">Muscle</tissue>
    </source>
</reference>
<organism evidence="4 5">
    <name type="scientific">Limulus polyphemus</name>
    <name type="common">Atlantic horseshoe crab</name>
    <dbReference type="NCBI Taxonomy" id="6850"/>
    <lineage>
        <taxon>Eukaryota</taxon>
        <taxon>Metazoa</taxon>
        <taxon>Ecdysozoa</taxon>
        <taxon>Arthropoda</taxon>
        <taxon>Chelicerata</taxon>
        <taxon>Merostomata</taxon>
        <taxon>Xiphosura</taxon>
        <taxon>Limulidae</taxon>
        <taxon>Limulus</taxon>
    </lineage>
</organism>
<keyword evidence="1" id="KW-1133">Transmembrane helix</keyword>
<accession>A0ABM1TQS6</accession>
<proteinExistence type="predicted"/>
<feature type="transmembrane region" description="Helical" evidence="1">
    <location>
        <begin position="233"/>
        <end position="255"/>
    </location>
</feature>
<evidence type="ECO:0000313" key="4">
    <source>
        <dbReference type="Proteomes" id="UP000694941"/>
    </source>
</evidence>
<keyword evidence="4" id="KW-1185">Reference proteome</keyword>
<keyword evidence="2" id="KW-0732">Signal</keyword>
<dbReference type="Proteomes" id="UP000694941">
    <property type="component" value="Unplaced"/>
</dbReference>
<evidence type="ECO:0000256" key="1">
    <source>
        <dbReference type="SAM" id="Phobius"/>
    </source>
</evidence>
<gene>
    <name evidence="5" type="primary">LOC111089641</name>
</gene>
<keyword evidence="1" id="KW-0472">Membrane</keyword>
<protein>
    <submittedName>
        <fullName evidence="5">Nose resistant to fluoxetine protein 6-like</fullName>
    </submittedName>
</protein>
<dbReference type="InterPro" id="IPR052728">
    <property type="entry name" value="O2_lipid_transport_reg"/>
</dbReference>
<dbReference type="Pfam" id="PF01757">
    <property type="entry name" value="Acyl_transf_3"/>
    <property type="match status" value="1"/>
</dbReference>
<feature type="transmembrane region" description="Helical" evidence="1">
    <location>
        <begin position="162"/>
        <end position="183"/>
    </location>
</feature>
<feature type="domain" description="Acyltransferase 3" evidence="3">
    <location>
        <begin position="5"/>
        <end position="288"/>
    </location>
</feature>
<dbReference type="RefSeq" id="XP_022258232.1">
    <property type="nucleotide sequence ID" value="XM_022402524.1"/>
</dbReference>
<feature type="transmembrane region" description="Helical" evidence="1">
    <location>
        <begin position="195"/>
        <end position="221"/>
    </location>
</feature>
<evidence type="ECO:0000256" key="2">
    <source>
        <dbReference type="SAM" id="SignalP"/>
    </source>
</evidence>
<dbReference type="PANTHER" id="PTHR11161">
    <property type="entry name" value="O-ACYLTRANSFERASE"/>
    <property type="match status" value="1"/>
</dbReference>